<keyword evidence="8" id="KW-0768">Sushi</keyword>
<evidence type="ECO:0000256" key="7">
    <source>
        <dbReference type="PROSITE-ProRule" id="PRU00124"/>
    </source>
</evidence>
<dbReference type="SUPFAM" id="SSF49854">
    <property type="entry name" value="Spermadhesin, CUB domain"/>
    <property type="match status" value="1"/>
</dbReference>
<feature type="disulfide bond" evidence="8">
    <location>
        <begin position="785"/>
        <end position="828"/>
    </location>
</feature>
<dbReference type="SUPFAM" id="SSF49899">
    <property type="entry name" value="Concanavalin A-like lectins/glucanases"/>
    <property type="match status" value="1"/>
</dbReference>
<feature type="domain" description="Sushi" evidence="14">
    <location>
        <begin position="888"/>
        <end position="954"/>
    </location>
</feature>
<dbReference type="PROSITE" id="PS50923">
    <property type="entry name" value="SUSHI"/>
    <property type="match status" value="2"/>
</dbReference>
<dbReference type="CDD" id="cd00112">
    <property type="entry name" value="LDLa"/>
    <property type="match status" value="1"/>
</dbReference>
<evidence type="ECO:0000259" key="15">
    <source>
        <dbReference type="PROSITE" id="PS51390"/>
    </source>
</evidence>
<reference evidence="16" key="1">
    <citation type="submission" date="2020-04" db="EMBL/GenBank/DDBJ databases">
        <authorList>
            <person name="Neveu A P."/>
        </authorList>
    </citation>
    <scope>NUCLEOTIDE SEQUENCE</scope>
    <source>
        <tissue evidence="16">Whole embryo</tissue>
    </source>
</reference>
<dbReference type="SMART" id="SM00042">
    <property type="entry name" value="CUB"/>
    <property type="match status" value="1"/>
</dbReference>
<dbReference type="PROSITE" id="PS01209">
    <property type="entry name" value="LDLRA_1"/>
    <property type="match status" value="1"/>
</dbReference>
<dbReference type="SUPFAM" id="SSF82895">
    <property type="entry name" value="TSP-1 type 1 repeat"/>
    <property type="match status" value="3"/>
</dbReference>
<evidence type="ECO:0000256" key="5">
    <source>
        <dbReference type="ARBA" id="ARBA00023180"/>
    </source>
</evidence>
<dbReference type="CDD" id="cd06263">
    <property type="entry name" value="MAM"/>
    <property type="match status" value="1"/>
</dbReference>
<dbReference type="InterPro" id="IPR035914">
    <property type="entry name" value="Sperma_CUB_dom_sf"/>
</dbReference>
<evidence type="ECO:0000256" key="3">
    <source>
        <dbReference type="ARBA" id="ARBA00022737"/>
    </source>
</evidence>
<sequence length="1075" mass="117700">MRFLLCIVVLQLLLGIHNSCAETSHRRSKRAIYTKPRNMRGSCRGYHSGMSGYIASPNFPSMYPAMSNCSWTISVSKKYLVKIEFVYMNMEDAPIQKLSDCGADSITIVDRDNPSVLIGGQKYCGYDTAFNPVYSNTNKVLVKFVSDASLQMFGFVIRWMAVKPLVKTFDCDFENINGICVGWMQDTNDDFDWSFRKGKTPSGKRVDTGPKVDHTLENNLGTYAYTEASGRKPNQQATLISAKSKKLTNSKEYCLRFWYHMQGDGMGSLSVFELVNNVSVRLIFKESGPQGSPWHLAAIPIYGQNQAIQVRFVSVRGHNFKSDLAIDDVTLSDRRCPTPLTTTAMTTMQPTTTLRPTTITTASLFGFTTLEPCKNNMYRCRTSNNCIPHAWFCDGTQDCRENEDEANCDAGTSSTIVCQQWSSWSKCSQSCGTGTRSKKQTCRPGNSSPGSETISMSEETCNTNLCPTWTAWGEWSTCDATCNGGHQNRWRTCLNSDNNTVSCAGPSTQIVNCNGQNCPKWGEWSAFASCPVTCGPGNVTRTRVCLNGETGKDGCIGPMLESQTCYEVNKNHSSCDSCAINPCLNGGSCKPTGNSNYVCYCPTGHSGKHCEEVETIQCFSGYSTHLTQQPTNSSLVKSTCPASQNVCQLTSVQVLVFGQTVYIDIAQCSSNLACNKQTCNAVKGIIPTANITNCNVKCCEEDLCNVIDVKVVKTPATTATPKPSTTKPVTQQKQIKCARRNLPVARQRGRVCKPYCVSDAQCSPPLKCLCDGPCGKSCAHPAIQCPNVIAQMPLGLQVQCSNNLNVGSKCVFTCAASMQLKGLPNLNCQSIARWDKPSIPNCVKKTIQCPKRNLPVAQKRNRVCPSPCSGDEQCSGGRTCNCDGSCGKTCSFANETCKAVTPSTNIQMKCSSKFNVGSKCSFKCPVSYKLVGFPNLNCQSNGEWDKSSTPSCRKQSKLTTVCRKTRPAHDKCCGRFSYNSKLVLCCSGQRRFKQNGLNSCCSILPYNSAIKGCCKTKLFDLSTHLCCRGVILRKGGDKACCSGRPYVVSTHYCDPRFGGRILPIVDSDEPEEIEE</sequence>
<feature type="signal peptide" evidence="10">
    <location>
        <begin position="1"/>
        <end position="21"/>
    </location>
</feature>
<dbReference type="PANTHER" id="PTHR46908:SF4">
    <property type="entry name" value="TUMOR NECROSIS FACTOR-INDUCIBLE GENE 6 PROTEIN"/>
    <property type="match status" value="1"/>
</dbReference>
<dbReference type="InterPro" id="IPR052129">
    <property type="entry name" value="Spermadhesin-Link_domain"/>
</dbReference>
<dbReference type="InterPro" id="IPR023415">
    <property type="entry name" value="LDLR_class-A_CS"/>
</dbReference>
<comment type="caution">
    <text evidence="6">Lacks conserved residue(s) required for the propagation of feature annotation.</text>
</comment>
<dbReference type="FunFam" id="2.10.25.10:FF:000012">
    <property type="entry name" value="Delta-like protein"/>
    <property type="match status" value="1"/>
</dbReference>
<feature type="chain" id="PRO_5026029106" evidence="10">
    <location>
        <begin position="22"/>
        <end position="1075"/>
    </location>
</feature>
<protein>
    <submittedName>
        <fullName evidence="16">Uncharacterized protein LOC100187228</fullName>
    </submittedName>
</protein>
<dbReference type="PROSITE" id="PS50060">
    <property type="entry name" value="MAM_2"/>
    <property type="match status" value="1"/>
</dbReference>
<dbReference type="AlphaFoldDB" id="A0A6F9DHX1"/>
<feature type="compositionally biased region" description="Polar residues" evidence="9">
    <location>
        <begin position="443"/>
        <end position="455"/>
    </location>
</feature>
<feature type="domain" description="WAP" evidence="15">
    <location>
        <begin position="730"/>
        <end position="782"/>
    </location>
</feature>
<keyword evidence="5" id="KW-0325">Glycoprotein</keyword>
<dbReference type="Pfam" id="PF00090">
    <property type="entry name" value="TSP_1"/>
    <property type="match status" value="3"/>
</dbReference>
<dbReference type="CDD" id="cd00054">
    <property type="entry name" value="EGF_CA"/>
    <property type="match status" value="1"/>
</dbReference>
<feature type="disulfide bond" evidence="6">
    <location>
        <begin position="601"/>
        <end position="610"/>
    </location>
</feature>
<keyword evidence="4 6" id="KW-1015">Disulfide bond</keyword>
<dbReference type="InterPro" id="IPR000884">
    <property type="entry name" value="TSP1_rpt"/>
</dbReference>
<feature type="region of interest" description="Disordered" evidence="9">
    <location>
        <begin position="433"/>
        <end position="455"/>
    </location>
</feature>
<dbReference type="Pfam" id="PF00629">
    <property type="entry name" value="MAM"/>
    <property type="match status" value="1"/>
</dbReference>
<dbReference type="PROSITE" id="PS51390">
    <property type="entry name" value="WAP"/>
    <property type="match status" value="2"/>
</dbReference>
<organism evidence="16">
    <name type="scientific">Phallusia mammillata</name>
    <dbReference type="NCBI Taxonomy" id="59560"/>
    <lineage>
        <taxon>Eukaryota</taxon>
        <taxon>Metazoa</taxon>
        <taxon>Chordata</taxon>
        <taxon>Tunicata</taxon>
        <taxon>Ascidiacea</taxon>
        <taxon>Phlebobranchia</taxon>
        <taxon>Ascidiidae</taxon>
        <taxon>Phallusia</taxon>
    </lineage>
</organism>
<evidence type="ECO:0000256" key="8">
    <source>
        <dbReference type="PROSITE-ProRule" id="PRU00302"/>
    </source>
</evidence>
<dbReference type="InterPro" id="IPR035976">
    <property type="entry name" value="Sushi/SCR/CCP_sf"/>
</dbReference>
<dbReference type="SMART" id="SM00137">
    <property type="entry name" value="MAM"/>
    <property type="match status" value="1"/>
</dbReference>
<dbReference type="SMART" id="SM00192">
    <property type="entry name" value="LDLa"/>
    <property type="match status" value="1"/>
</dbReference>
<dbReference type="InterPro" id="IPR036383">
    <property type="entry name" value="TSP1_rpt_sf"/>
</dbReference>
<dbReference type="Pfam" id="PF00008">
    <property type="entry name" value="EGF"/>
    <property type="match status" value="1"/>
</dbReference>
<evidence type="ECO:0000259" key="11">
    <source>
        <dbReference type="PROSITE" id="PS01180"/>
    </source>
</evidence>
<dbReference type="SUPFAM" id="SSF57535">
    <property type="entry name" value="Complement control module/SCR domain"/>
    <property type="match status" value="2"/>
</dbReference>
<evidence type="ECO:0000256" key="6">
    <source>
        <dbReference type="PROSITE-ProRule" id="PRU00076"/>
    </source>
</evidence>
<dbReference type="InterPro" id="IPR008197">
    <property type="entry name" value="WAP_dom"/>
</dbReference>
<dbReference type="Gene3D" id="2.20.100.10">
    <property type="entry name" value="Thrombospondin type-1 (TSP1) repeat"/>
    <property type="match status" value="3"/>
</dbReference>
<feature type="domain" description="EGF-like" evidence="12">
    <location>
        <begin position="576"/>
        <end position="611"/>
    </location>
</feature>
<evidence type="ECO:0000256" key="9">
    <source>
        <dbReference type="SAM" id="MobiDB-lite"/>
    </source>
</evidence>
<dbReference type="Pfam" id="PF00431">
    <property type="entry name" value="CUB"/>
    <property type="match status" value="1"/>
</dbReference>
<dbReference type="Gene3D" id="2.60.120.200">
    <property type="match status" value="1"/>
</dbReference>
<keyword evidence="2 10" id="KW-0732">Signal</keyword>
<dbReference type="InterPro" id="IPR002172">
    <property type="entry name" value="LDrepeatLR_classA_rpt"/>
</dbReference>
<feature type="domain" description="MAM" evidence="13">
    <location>
        <begin position="169"/>
        <end position="338"/>
    </location>
</feature>
<dbReference type="Pfam" id="PF00057">
    <property type="entry name" value="Ldl_recept_a"/>
    <property type="match status" value="1"/>
</dbReference>
<dbReference type="InterPro" id="IPR000998">
    <property type="entry name" value="MAM_dom"/>
</dbReference>
<dbReference type="FunFam" id="2.60.120.290:FF:000005">
    <property type="entry name" value="Procollagen C-endopeptidase enhancer 1"/>
    <property type="match status" value="1"/>
</dbReference>
<feature type="domain" description="CUB" evidence="11">
    <location>
        <begin position="43"/>
        <end position="162"/>
    </location>
</feature>
<dbReference type="Pfam" id="PF00084">
    <property type="entry name" value="Sushi"/>
    <property type="match status" value="2"/>
</dbReference>
<evidence type="ECO:0000256" key="2">
    <source>
        <dbReference type="ARBA" id="ARBA00022729"/>
    </source>
</evidence>
<dbReference type="SMART" id="SM00209">
    <property type="entry name" value="TSP1"/>
    <property type="match status" value="3"/>
</dbReference>
<dbReference type="GO" id="GO:0005576">
    <property type="term" value="C:extracellular region"/>
    <property type="evidence" value="ECO:0007669"/>
    <property type="project" value="InterPro"/>
</dbReference>
<evidence type="ECO:0000256" key="1">
    <source>
        <dbReference type="ARBA" id="ARBA00022536"/>
    </source>
</evidence>
<evidence type="ECO:0000313" key="16">
    <source>
        <dbReference type="EMBL" id="CAB3263057.1"/>
    </source>
</evidence>
<dbReference type="Gene3D" id="2.60.120.290">
    <property type="entry name" value="Spermadhesin, CUB domain"/>
    <property type="match status" value="1"/>
</dbReference>
<proteinExistence type="evidence at transcript level"/>
<dbReference type="CDD" id="cd00033">
    <property type="entry name" value="CCP"/>
    <property type="match status" value="1"/>
</dbReference>
<dbReference type="SUPFAM" id="SSF57424">
    <property type="entry name" value="LDL receptor-like module"/>
    <property type="match status" value="1"/>
</dbReference>
<dbReference type="InterPro" id="IPR000742">
    <property type="entry name" value="EGF"/>
</dbReference>
<dbReference type="Gene3D" id="2.10.70.10">
    <property type="entry name" value="Complement Module, domain 1"/>
    <property type="match status" value="2"/>
</dbReference>
<accession>A0A6F9DHX1</accession>
<dbReference type="CDD" id="cd00041">
    <property type="entry name" value="CUB"/>
    <property type="match status" value="1"/>
</dbReference>
<dbReference type="PROSITE" id="PS50068">
    <property type="entry name" value="LDLRA_2"/>
    <property type="match status" value="1"/>
</dbReference>
<dbReference type="EMBL" id="LR787195">
    <property type="protein sequence ID" value="CAB3263057.1"/>
    <property type="molecule type" value="mRNA"/>
</dbReference>
<gene>
    <name evidence="16" type="primary">LOC100187228</name>
</gene>
<dbReference type="SUPFAM" id="SSF57196">
    <property type="entry name" value="EGF/Laminin"/>
    <property type="match status" value="1"/>
</dbReference>
<evidence type="ECO:0000259" key="14">
    <source>
        <dbReference type="PROSITE" id="PS50923"/>
    </source>
</evidence>
<dbReference type="PROSITE" id="PS50092">
    <property type="entry name" value="TSP1"/>
    <property type="match status" value="3"/>
</dbReference>
<dbReference type="InterPro" id="IPR000436">
    <property type="entry name" value="Sushi_SCR_CCP_dom"/>
</dbReference>
<dbReference type="SMART" id="SM00181">
    <property type="entry name" value="EGF"/>
    <property type="match status" value="1"/>
</dbReference>
<dbReference type="Gene3D" id="4.10.400.10">
    <property type="entry name" value="Low-density Lipoprotein Receptor"/>
    <property type="match status" value="1"/>
</dbReference>
<evidence type="ECO:0000256" key="4">
    <source>
        <dbReference type="ARBA" id="ARBA00023157"/>
    </source>
</evidence>
<feature type="domain" description="Sushi" evidence="14">
    <location>
        <begin position="783"/>
        <end position="844"/>
    </location>
</feature>
<dbReference type="InterPro" id="IPR013320">
    <property type="entry name" value="ConA-like_dom_sf"/>
</dbReference>
<feature type="disulfide bond" evidence="7">
    <location>
        <begin position="393"/>
        <end position="408"/>
    </location>
</feature>
<dbReference type="PROSITE" id="PS01180">
    <property type="entry name" value="CUB"/>
    <property type="match status" value="1"/>
</dbReference>
<dbReference type="PROSITE" id="PS50026">
    <property type="entry name" value="EGF_3"/>
    <property type="match status" value="1"/>
</dbReference>
<dbReference type="Gene3D" id="2.10.25.10">
    <property type="entry name" value="Laminin"/>
    <property type="match status" value="1"/>
</dbReference>
<dbReference type="PANTHER" id="PTHR46908">
    <property type="entry name" value="CUBILIN-LIKE PROTEIN"/>
    <property type="match status" value="1"/>
</dbReference>
<dbReference type="InterPro" id="IPR000859">
    <property type="entry name" value="CUB_dom"/>
</dbReference>
<evidence type="ECO:0000256" key="10">
    <source>
        <dbReference type="SAM" id="SignalP"/>
    </source>
</evidence>
<evidence type="ECO:0000259" key="13">
    <source>
        <dbReference type="PROSITE" id="PS50060"/>
    </source>
</evidence>
<keyword evidence="3" id="KW-0677">Repeat</keyword>
<dbReference type="GO" id="GO:0030414">
    <property type="term" value="F:peptidase inhibitor activity"/>
    <property type="evidence" value="ECO:0007669"/>
    <property type="project" value="InterPro"/>
</dbReference>
<name>A0A6F9DHX1_9ASCI</name>
<dbReference type="SMART" id="SM00032">
    <property type="entry name" value="CCP"/>
    <property type="match status" value="2"/>
</dbReference>
<evidence type="ECO:0000259" key="12">
    <source>
        <dbReference type="PROSITE" id="PS50026"/>
    </source>
</evidence>
<feature type="domain" description="WAP" evidence="15">
    <location>
        <begin position="841"/>
        <end position="893"/>
    </location>
</feature>
<keyword evidence="1 6" id="KW-0245">EGF-like domain</keyword>
<dbReference type="GO" id="GO:0016020">
    <property type="term" value="C:membrane"/>
    <property type="evidence" value="ECO:0007669"/>
    <property type="project" value="InterPro"/>
</dbReference>
<dbReference type="InterPro" id="IPR036055">
    <property type="entry name" value="LDL_receptor-like_sf"/>
</dbReference>
<dbReference type="PROSITE" id="PS00022">
    <property type="entry name" value="EGF_1"/>
    <property type="match status" value="1"/>
</dbReference>